<keyword evidence="1" id="KW-0472">Membrane</keyword>
<keyword evidence="3" id="KW-1185">Reference proteome</keyword>
<evidence type="ECO:0000256" key="1">
    <source>
        <dbReference type="SAM" id="Phobius"/>
    </source>
</evidence>
<dbReference type="AlphaFoldDB" id="A0A4S8LW62"/>
<gene>
    <name evidence="2" type="ORF">K435DRAFT_799494</name>
</gene>
<reference evidence="2 3" key="1">
    <citation type="journal article" date="2019" name="Nat. Ecol. Evol.">
        <title>Megaphylogeny resolves global patterns of mushroom evolution.</title>
        <authorList>
            <person name="Varga T."/>
            <person name="Krizsan K."/>
            <person name="Foldi C."/>
            <person name="Dima B."/>
            <person name="Sanchez-Garcia M."/>
            <person name="Sanchez-Ramirez S."/>
            <person name="Szollosi G.J."/>
            <person name="Szarkandi J.G."/>
            <person name="Papp V."/>
            <person name="Albert L."/>
            <person name="Andreopoulos W."/>
            <person name="Angelini C."/>
            <person name="Antonin V."/>
            <person name="Barry K.W."/>
            <person name="Bougher N.L."/>
            <person name="Buchanan P."/>
            <person name="Buyck B."/>
            <person name="Bense V."/>
            <person name="Catcheside P."/>
            <person name="Chovatia M."/>
            <person name="Cooper J."/>
            <person name="Damon W."/>
            <person name="Desjardin D."/>
            <person name="Finy P."/>
            <person name="Geml J."/>
            <person name="Haridas S."/>
            <person name="Hughes K."/>
            <person name="Justo A."/>
            <person name="Karasinski D."/>
            <person name="Kautmanova I."/>
            <person name="Kiss B."/>
            <person name="Kocsube S."/>
            <person name="Kotiranta H."/>
            <person name="LaButti K.M."/>
            <person name="Lechner B.E."/>
            <person name="Liimatainen K."/>
            <person name="Lipzen A."/>
            <person name="Lukacs Z."/>
            <person name="Mihaltcheva S."/>
            <person name="Morgado L.N."/>
            <person name="Niskanen T."/>
            <person name="Noordeloos M.E."/>
            <person name="Ohm R.A."/>
            <person name="Ortiz-Santana B."/>
            <person name="Ovrebo C."/>
            <person name="Racz N."/>
            <person name="Riley R."/>
            <person name="Savchenko A."/>
            <person name="Shiryaev A."/>
            <person name="Soop K."/>
            <person name="Spirin V."/>
            <person name="Szebenyi C."/>
            <person name="Tomsovsky M."/>
            <person name="Tulloss R.E."/>
            <person name="Uehling J."/>
            <person name="Grigoriev I.V."/>
            <person name="Vagvolgyi C."/>
            <person name="Papp T."/>
            <person name="Martin F.M."/>
            <person name="Miettinen O."/>
            <person name="Hibbett D.S."/>
            <person name="Nagy L.G."/>
        </authorList>
    </citation>
    <scope>NUCLEOTIDE SEQUENCE [LARGE SCALE GENOMIC DNA]</scope>
    <source>
        <strain evidence="2 3">CBS 962.96</strain>
    </source>
</reference>
<proteinExistence type="predicted"/>
<accession>A0A4S8LW62</accession>
<sequence length="117" mass="12813">MQEEAEKAIAVAGDGRAGTKGGVVLIPPQMLVLVLVMVQIVVLMYSLFGADILFSPLKFYSISILITTNVVVQMIQVQLTGMKGFCLVALTSIHAQEIRYVKYPVSLRDNLTLEEDV</sequence>
<name>A0A4S8LW62_DENBC</name>
<evidence type="ECO:0000313" key="2">
    <source>
        <dbReference type="EMBL" id="THU93710.1"/>
    </source>
</evidence>
<protein>
    <submittedName>
        <fullName evidence="2">Uncharacterized protein</fullName>
    </submittedName>
</protein>
<dbReference type="EMBL" id="ML179242">
    <property type="protein sequence ID" value="THU93710.1"/>
    <property type="molecule type" value="Genomic_DNA"/>
</dbReference>
<organism evidence="2 3">
    <name type="scientific">Dendrothele bispora (strain CBS 962.96)</name>
    <dbReference type="NCBI Taxonomy" id="1314807"/>
    <lineage>
        <taxon>Eukaryota</taxon>
        <taxon>Fungi</taxon>
        <taxon>Dikarya</taxon>
        <taxon>Basidiomycota</taxon>
        <taxon>Agaricomycotina</taxon>
        <taxon>Agaricomycetes</taxon>
        <taxon>Agaricomycetidae</taxon>
        <taxon>Agaricales</taxon>
        <taxon>Agaricales incertae sedis</taxon>
        <taxon>Dendrothele</taxon>
    </lineage>
</organism>
<dbReference type="Proteomes" id="UP000297245">
    <property type="component" value="Unassembled WGS sequence"/>
</dbReference>
<feature type="transmembrane region" description="Helical" evidence="1">
    <location>
        <begin position="30"/>
        <end position="54"/>
    </location>
</feature>
<evidence type="ECO:0000313" key="3">
    <source>
        <dbReference type="Proteomes" id="UP000297245"/>
    </source>
</evidence>
<keyword evidence="1" id="KW-1133">Transmembrane helix</keyword>
<keyword evidence="1" id="KW-0812">Transmembrane</keyword>